<dbReference type="PANTHER" id="PTHR13136:SF11">
    <property type="entry name" value="TESTIS-EXPRESSED PROTEIN 30"/>
    <property type="match status" value="1"/>
</dbReference>
<dbReference type="GO" id="GO:0016787">
    <property type="term" value="F:hydrolase activity"/>
    <property type="evidence" value="ECO:0007669"/>
    <property type="project" value="UniProtKB-KW"/>
</dbReference>
<proteinExistence type="predicted"/>
<accession>A0AB39BFL1</accession>
<name>A0AB39BFL1_9MICO</name>
<dbReference type="InterPro" id="IPR029058">
    <property type="entry name" value="AB_hydrolase_fold"/>
</dbReference>
<gene>
    <name evidence="2" type="ORF">ABFY20_18050</name>
</gene>
<sequence>MPELLWTGPPGAPVLVLAHGAGAAMDSEWMTRFCDSLAECGVRTARFEFGYMAARRGGTRKPPPRAETLVGEYRDAVAAVVESLGGGAGGAARVAIGGKSMGGRVASLVADELYADGSGSVTALVCLGYPFHPPGAPEKLRTAHLADLRAPTLILQGTRDPFGTIEQVPGYALAPRIRVSWLDDGEHEFKPRVKISGHTHAEHLATAATETAEFVRAHRL</sequence>
<feature type="domain" description="KANL3/Tex30 alpha/beta hydrolase-like" evidence="1">
    <location>
        <begin position="14"/>
        <end position="215"/>
    </location>
</feature>
<dbReference type="InterPro" id="IPR046879">
    <property type="entry name" value="KANL3/Tex30_Abhydrolase"/>
</dbReference>
<dbReference type="Gene3D" id="3.40.50.1820">
    <property type="entry name" value="alpha/beta hydrolase"/>
    <property type="match status" value="1"/>
</dbReference>
<keyword evidence="2" id="KW-0378">Hydrolase</keyword>
<dbReference type="SUPFAM" id="SSF53474">
    <property type="entry name" value="alpha/beta-Hydrolases"/>
    <property type="match status" value="1"/>
</dbReference>
<evidence type="ECO:0000259" key="1">
    <source>
        <dbReference type="Pfam" id="PF20408"/>
    </source>
</evidence>
<dbReference type="AlphaFoldDB" id="A0AB39BFL1"/>
<reference evidence="2" key="1">
    <citation type="submission" date="2024-05" db="EMBL/GenBank/DDBJ databases">
        <title>Herbiconiux sp. A18JL235.</title>
        <authorList>
            <person name="Zhang G."/>
        </authorList>
    </citation>
    <scope>NUCLEOTIDE SEQUENCE</scope>
    <source>
        <strain evidence="2">A18JL235</strain>
    </source>
</reference>
<dbReference type="Pfam" id="PF20408">
    <property type="entry name" value="Abhydrolase_11"/>
    <property type="match status" value="1"/>
</dbReference>
<organism evidence="2">
    <name type="scientific">Herbiconiux sp. A18JL235</name>
    <dbReference type="NCBI Taxonomy" id="3152363"/>
    <lineage>
        <taxon>Bacteria</taxon>
        <taxon>Bacillati</taxon>
        <taxon>Actinomycetota</taxon>
        <taxon>Actinomycetes</taxon>
        <taxon>Micrococcales</taxon>
        <taxon>Microbacteriaceae</taxon>
        <taxon>Herbiconiux</taxon>
    </lineage>
</organism>
<dbReference type="InterPro" id="IPR026555">
    <property type="entry name" value="NSL3/Tex30"/>
</dbReference>
<dbReference type="EMBL" id="CP162511">
    <property type="protein sequence ID" value="XDI05198.1"/>
    <property type="molecule type" value="Genomic_DNA"/>
</dbReference>
<dbReference type="RefSeq" id="WP_368497582.1">
    <property type="nucleotide sequence ID" value="NZ_CP162511.1"/>
</dbReference>
<protein>
    <submittedName>
        <fullName evidence="2">Alpha/beta family hydrolase</fullName>
    </submittedName>
</protein>
<dbReference type="PANTHER" id="PTHR13136">
    <property type="entry name" value="TESTIS DEVELOPMENT PROTEIN PRTD"/>
    <property type="match status" value="1"/>
</dbReference>
<evidence type="ECO:0000313" key="2">
    <source>
        <dbReference type="EMBL" id="XDI05198.1"/>
    </source>
</evidence>